<evidence type="ECO:0000313" key="1">
    <source>
        <dbReference type="EMBL" id="GAI79394.1"/>
    </source>
</evidence>
<organism evidence="1">
    <name type="scientific">marine sediment metagenome</name>
    <dbReference type="NCBI Taxonomy" id="412755"/>
    <lineage>
        <taxon>unclassified sequences</taxon>
        <taxon>metagenomes</taxon>
        <taxon>ecological metagenomes</taxon>
    </lineage>
</organism>
<dbReference type="AlphaFoldDB" id="X1TH79"/>
<comment type="caution">
    <text evidence="1">The sequence shown here is derived from an EMBL/GenBank/DDBJ whole genome shotgun (WGS) entry which is preliminary data.</text>
</comment>
<protein>
    <submittedName>
        <fullName evidence="1">Uncharacterized protein</fullName>
    </submittedName>
</protein>
<feature type="non-terminal residue" evidence="1">
    <location>
        <position position="1"/>
    </location>
</feature>
<dbReference type="EMBL" id="BARW01014739">
    <property type="protein sequence ID" value="GAI79394.1"/>
    <property type="molecule type" value="Genomic_DNA"/>
</dbReference>
<gene>
    <name evidence="1" type="ORF">S12H4_26048</name>
</gene>
<name>X1TH79_9ZZZZ</name>
<proteinExistence type="predicted"/>
<reference evidence="1" key="1">
    <citation type="journal article" date="2014" name="Front. Microbiol.">
        <title>High frequency of phylogenetically diverse reductive dehalogenase-homologous genes in deep subseafloor sedimentary metagenomes.</title>
        <authorList>
            <person name="Kawai M."/>
            <person name="Futagami T."/>
            <person name="Toyoda A."/>
            <person name="Takaki Y."/>
            <person name="Nishi S."/>
            <person name="Hori S."/>
            <person name="Arai W."/>
            <person name="Tsubouchi T."/>
            <person name="Morono Y."/>
            <person name="Uchiyama I."/>
            <person name="Ito T."/>
            <person name="Fujiyama A."/>
            <person name="Inagaki F."/>
            <person name="Takami H."/>
        </authorList>
    </citation>
    <scope>NUCLEOTIDE SEQUENCE</scope>
    <source>
        <strain evidence="1">Expedition CK06-06</strain>
    </source>
</reference>
<sequence length="32" mass="3718">SMVRYRRGNELISEVEKTGEGALQICQINIYF</sequence>
<accession>X1TH79</accession>